<evidence type="ECO:0000313" key="3">
    <source>
        <dbReference type="Proteomes" id="UP000626242"/>
    </source>
</evidence>
<evidence type="ECO:0000313" key="2">
    <source>
        <dbReference type="EMBL" id="MBD8017396.1"/>
    </source>
</evidence>
<dbReference type="EMBL" id="JACSPS010000001">
    <property type="protein sequence ID" value="MBD8017396.1"/>
    <property type="molecule type" value="Genomic_DNA"/>
</dbReference>
<comment type="caution">
    <text evidence="2">The sequence shown here is derived from an EMBL/GenBank/DDBJ whole genome shotgun (WGS) entry which is preliminary data.</text>
</comment>
<sequence>MSITNLERFLPEGTLPFLKTWFGEHIIHIKITRKRQSKLGDYRKMPDGSHQITVNGTLQPELFFFVLTHELAHLLAFQEFGYRISPHGQEWKQTFRMMLVGSISVYANDLKPIILKFAKAPKANFMSSPDLVKYFHIEDCEDESLYIEDLADGDLFIYRNERYSLDGKRKKNYLCTNLENTKKYIFRPLARVEKIS</sequence>
<reference evidence="2 3" key="1">
    <citation type="submission" date="2020-08" db="EMBL/GenBank/DDBJ databases">
        <title>A Genomic Blueprint of the Chicken Gut Microbiome.</title>
        <authorList>
            <person name="Gilroy R."/>
            <person name="Ravi A."/>
            <person name="Getino M."/>
            <person name="Pursley I."/>
            <person name="Horton D.L."/>
            <person name="Alikhan N.-F."/>
            <person name="Baker D."/>
            <person name="Gharbi K."/>
            <person name="Hall N."/>
            <person name="Watson M."/>
            <person name="Adriaenssens E.M."/>
            <person name="Foster-Nyarko E."/>
            <person name="Jarju S."/>
            <person name="Secka A."/>
            <person name="Antonio M."/>
            <person name="Oren A."/>
            <person name="Chaudhuri R."/>
            <person name="La Ragione R.M."/>
            <person name="Hildebrand F."/>
            <person name="Pallen M.J."/>
        </authorList>
    </citation>
    <scope>NUCLEOTIDE SEQUENCE [LARGE SCALE GENOMIC DNA]</scope>
    <source>
        <strain evidence="2 3">Sa1CVA4</strain>
    </source>
</reference>
<name>A0ABR8WKX4_9FLAO</name>
<dbReference type="Proteomes" id="UP000626242">
    <property type="component" value="Unassembled WGS sequence"/>
</dbReference>
<dbReference type="InterPro" id="IPR006640">
    <property type="entry name" value="SprT-like_domain"/>
</dbReference>
<accession>A0ABR8WKX4</accession>
<dbReference type="Pfam" id="PF10263">
    <property type="entry name" value="SprT-like"/>
    <property type="match status" value="1"/>
</dbReference>
<proteinExistence type="predicted"/>
<gene>
    <name evidence="2" type="ORF">H9628_02825</name>
</gene>
<organism evidence="2 3">
    <name type="scientific">Kaistella pullorum</name>
    <dbReference type="NCBI Taxonomy" id="2763074"/>
    <lineage>
        <taxon>Bacteria</taxon>
        <taxon>Pseudomonadati</taxon>
        <taxon>Bacteroidota</taxon>
        <taxon>Flavobacteriia</taxon>
        <taxon>Flavobacteriales</taxon>
        <taxon>Weeksellaceae</taxon>
        <taxon>Chryseobacterium group</taxon>
        <taxon>Kaistella</taxon>
    </lineage>
</organism>
<keyword evidence="3" id="KW-1185">Reference proteome</keyword>
<protein>
    <submittedName>
        <fullName evidence="2">SprT-like domain-containing protein</fullName>
    </submittedName>
</protein>
<dbReference type="RefSeq" id="WP_251832600.1">
    <property type="nucleotide sequence ID" value="NZ_JACSPS010000001.1"/>
</dbReference>
<feature type="domain" description="SprT-like" evidence="1">
    <location>
        <begin position="36"/>
        <end position="97"/>
    </location>
</feature>
<evidence type="ECO:0000259" key="1">
    <source>
        <dbReference type="Pfam" id="PF10263"/>
    </source>
</evidence>